<dbReference type="AlphaFoldDB" id="A0A1J3EGJ6"/>
<proteinExistence type="predicted"/>
<dbReference type="InterPro" id="IPR003439">
    <property type="entry name" value="ABC_transporter-like_ATP-bd"/>
</dbReference>
<protein>
    <submittedName>
        <fullName evidence="2">Translation initiation factor RLI1</fullName>
    </submittedName>
</protein>
<organism evidence="2">
    <name type="scientific">Noccaea caerulescens</name>
    <name type="common">Alpine penny-cress</name>
    <name type="synonym">Thlaspi caerulescens</name>
    <dbReference type="NCBI Taxonomy" id="107243"/>
    <lineage>
        <taxon>Eukaryota</taxon>
        <taxon>Viridiplantae</taxon>
        <taxon>Streptophyta</taxon>
        <taxon>Embryophyta</taxon>
        <taxon>Tracheophyta</taxon>
        <taxon>Spermatophyta</taxon>
        <taxon>Magnoliopsida</taxon>
        <taxon>eudicotyledons</taxon>
        <taxon>Gunneridae</taxon>
        <taxon>Pentapetalae</taxon>
        <taxon>rosids</taxon>
        <taxon>malvids</taxon>
        <taxon>Brassicales</taxon>
        <taxon>Brassicaceae</taxon>
        <taxon>Coluteocarpeae</taxon>
        <taxon>Noccaea</taxon>
    </lineage>
</organism>
<reference evidence="2" key="1">
    <citation type="submission" date="2016-07" db="EMBL/GenBank/DDBJ databases">
        <title>De novo transcriptome assembly of four accessions of the metal hyperaccumulator plant Noccaea caerulescens.</title>
        <authorList>
            <person name="Blande D."/>
            <person name="Halimaa P."/>
            <person name="Tervahauta A.I."/>
            <person name="Aarts M.G."/>
            <person name="Karenlampi S.O."/>
        </authorList>
    </citation>
    <scope>NUCLEOTIDE SEQUENCE</scope>
</reference>
<evidence type="ECO:0000313" key="2">
    <source>
        <dbReference type="EMBL" id="JAU28204.1"/>
    </source>
</evidence>
<dbReference type="GO" id="GO:0005524">
    <property type="term" value="F:ATP binding"/>
    <property type="evidence" value="ECO:0007669"/>
    <property type="project" value="InterPro"/>
</dbReference>
<keyword evidence="2" id="KW-0648">Protein biosynthesis</keyword>
<dbReference type="PROSITE" id="PS51379">
    <property type="entry name" value="4FE4S_FER_2"/>
    <property type="match status" value="1"/>
</dbReference>
<dbReference type="InterPro" id="IPR027417">
    <property type="entry name" value="P-loop_NTPase"/>
</dbReference>
<name>A0A1J3EGJ6_NOCCA</name>
<dbReference type="Pfam" id="PF00005">
    <property type="entry name" value="ABC_tran"/>
    <property type="match status" value="1"/>
</dbReference>
<accession>A0A1J3EGJ6</accession>
<dbReference type="GO" id="GO:0016887">
    <property type="term" value="F:ATP hydrolysis activity"/>
    <property type="evidence" value="ECO:0007669"/>
    <property type="project" value="InterPro"/>
</dbReference>
<dbReference type="SUPFAM" id="SSF54862">
    <property type="entry name" value="4Fe-4S ferredoxins"/>
    <property type="match status" value="1"/>
</dbReference>
<gene>
    <name evidence="2" type="ORF">GA_TR12531_c1_g1_i1_g.40073</name>
</gene>
<dbReference type="PANTHER" id="PTHR19248">
    <property type="entry name" value="ATP-BINDING TRANSPORT PROTEIN-RELATED"/>
    <property type="match status" value="1"/>
</dbReference>
<sequence>MPTSQIVDISELLCVGCGICVKKCPFQAIKIVNVPKNMDRLTTHRFGKNAFKLHRLPTPRPGQILGLVGINGIGKSTALMILGNKLKPNLGNFREPPEWNQVLKYFKGSELQNYLTKML</sequence>
<dbReference type="EMBL" id="GEVI01004116">
    <property type="protein sequence ID" value="JAU28204.1"/>
    <property type="molecule type" value="Transcribed_RNA"/>
</dbReference>
<dbReference type="PRINTS" id="PR01868">
    <property type="entry name" value="ABCEFAMILY"/>
</dbReference>
<dbReference type="PROSITE" id="PS00198">
    <property type="entry name" value="4FE4S_FER_1"/>
    <property type="match status" value="1"/>
</dbReference>
<dbReference type="InterPro" id="IPR013283">
    <property type="entry name" value="RLI1"/>
</dbReference>
<dbReference type="GO" id="GO:0003743">
    <property type="term" value="F:translation initiation factor activity"/>
    <property type="evidence" value="ECO:0007669"/>
    <property type="project" value="UniProtKB-KW"/>
</dbReference>
<dbReference type="Pfam" id="PF00037">
    <property type="entry name" value="Fer4"/>
    <property type="match status" value="1"/>
</dbReference>
<evidence type="ECO:0000259" key="1">
    <source>
        <dbReference type="PROSITE" id="PS51379"/>
    </source>
</evidence>
<dbReference type="Gene3D" id="3.40.50.300">
    <property type="entry name" value="P-loop containing nucleotide triphosphate hydrolases"/>
    <property type="match status" value="1"/>
</dbReference>
<feature type="domain" description="4Fe-4S ferredoxin-type" evidence="1">
    <location>
        <begin position="3"/>
        <end position="34"/>
    </location>
</feature>
<dbReference type="InterPro" id="IPR017900">
    <property type="entry name" value="4Fe4S_Fe_S_CS"/>
</dbReference>
<dbReference type="InterPro" id="IPR017896">
    <property type="entry name" value="4Fe4S_Fe-S-bd"/>
</dbReference>
<keyword evidence="2" id="KW-0396">Initiation factor</keyword>